<gene>
    <name evidence="1" type="ORF">HOLDEFILI_03207</name>
</gene>
<proteinExistence type="predicted"/>
<reference evidence="1 2" key="1">
    <citation type="submission" date="2008-12" db="EMBL/GenBank/DDBJ databases">
        <authorList>
            <person name="Fulton L."/>
            <person name="Clifton S."/>
            <person name="Fulton B."/>
            <person name="Xu J."/>
            <person name="Minx P."/>
            <person name="Pepin K.H."/>
            <person name="Johnson M."/>
            <person name="Bhonagiri V."/>
            <person name="Nash W.E."/>
            <person name="Mardis E.R."/>
            <person name="Wilson R.K."/>
        </authorList>
    </citation>
    <scope>NUCLEOTIDE SEQUENCE [LARGE SCALE GENOMIC DNA]</scope>
    <source>
        <strain evidence="1 2">DSM 12042</strain>
    </source>
</reference>
<dbReference type="Proteomes" id="UP000005950">
    <property type="component" value="Unassembled WGS sequence"/>
</dbReference>
<name>B9YBK0_9FIRM</name>
<comment type="caution">
    <text evidence="1">The sequence shown here is derived from an EMBL/GenBank/DDBJ whole genome shotgun (WGS) entry which is preliminary data.</text>
</comment>
<dbReference type="STRING" id="545696.HOLDEFILI_03207"/>
<sequence length="39" mass="4531">MKITNTLNEENEKNETNSNALKCRRMNCIINSLEMMSVL</sequence>
<reference evidence="1 2" key="2">
    <citation type="submission" date="2009-02" db="EMBL/GenBank/DDBJ databases">
        <title>Draft genome sequence of Holdemania filiformis DSM 12042.</title>
        <authorList>
            <person name="Sudarsanam P."/>
            <person name="Ley R."/>
            <person name="Guruge J."/>
            <person name="Turnbaugh P.J."/>
            <person name="Mahowald M."/>
            <person name="Liep D."/>
            <person name="Gordon J."/>
        </authorList>
    </citation>
    <scope>NUCLEOTIDE SEQUENCE [LARGE SCALE GENOMIC DNA]</scope>
    <source>
        <strain evidence="1 2">DSM 12042</strain>
    </source>
</reference>
<organism evidence="1 2">
    <name type="scientific">Holdemania filiformis DSM 12042</name>
    <dbReference type="NCBI Taxonomy" id="545696"/>
    <lineage>
        <taxon>Bacteria</taxon>
        <taxon>Bacillati</taxon>
        <taxon>Bacillota</taxon>
        <taxon>Erysipelotrichia</taxon>
        <taxon>Erysipelotrichales</taxon>
        <taxon>Erysipelotrichaceae</taxon>
        <taxon>Holdemania</taxon>
    </lineage>
</organism>
<evidence type="ECO:0000313" key="2">
    <source>
        <dbReference type="Proteomes" id="UP000005950"/>
    </source>
</evidence>
<accession>B9YBK0</accession>
<dbReference type="AlphaFoldDB" id="B9YBK0"/>
<dbReference type="HOGENOM" id="CLU_3310933_0_0_9"/>
<dbReference type="EMBL" id="ACCF01000200">
    <property type="protein sequence ID" value="EEF66664.1"/>
    <property type="molecule type" value="Genomic_DNA"/>
</dbReference>
<protein>
    <submittedName>
        <fullName evidence="1">Uncharacterized protein</fullName>
    </submittedName>
</protein>
<evidence type="ECO:0000313" key="1">
    <source>
        <dbReference type="EMBL" id="EEF66664.1"/>
    </source>
</evidence>